<organism evidence="3 4">
    <name type="scientific">Prorocentrum cordatum</name>
    <dbReference type="NCBI Taxonomy" id="2364126"/>
    <lineage>
        <taxon>Eukaryota</taxon>
        <taxon>Sar</taxon>
        <taxon>Alveolata</taxon>
        <taxon>Dinophyceae</taxon>
        <taxon>Prorocentrales</taxon>
        <taxon>Prorocentraceae</taxon>
        <taxon>Prorocentrum</taxon>
    </lineage>
</organism>
<evidence type="ECO:0000313" key="4">
    <source>
        <dbReference type="Proteomes" id="UP001189429"/>
    </source>
</evidence>
<evidence type="ECO:0000256" key="1">
    <source>
        <dbReference type="SAM" id="Coils"/>
    </source>
</evidence>
<feature type="coiled-coil region" evidence="1">
    <location>
        <begin position="201"/>
        <end position="270"/>
    </location>
</feature>
<sequence length="308" mass="32259">MEAQPVAAAAFGAVSAVIAVGMSGKALHAAIAAVVRGAATAAGKAVDPIEQVQEAPGTLGVTDVKKRVNVLKEAGEKHLAGRLRKASRLRNAQAHPDVNLVTDIEDKLAHHNLMGAQADVEPFAKTTTVNASGDDEKIEKAVQGKQKELVSIVNPIVELEMMKAELAAVTAAITASASEAEKLRQQVVALHTKLDSNAAKASEYKDMVAGLESELAAAREATASATTGRQQLAEQVVELLAKKEEAEQVQMRLREALADAERRIKEESSRAAEAVEFCQGALHLAQKAATGGGSASGSASRPSRTKRR</sequence>
<accession>A0ABN9RAI8</accession>
<keyword evidence="1" id="KW-0175">Coiled coil</keyword>
<comment type="caution">
    <text evidence="3">The sequence shown here is derived from an EMBL/GenBank/DDBJ whole genome shotgun (WGS) entry which is preliminary data.</text>
</comment>
<evidence type="ECO:0000313" key="3">
    <source>
        <dbReference type="EMBL" id="CAK0814428.1"/>
    </source>
</evidence>
<feature type="region of interest" description="Disordered" evidence="2">
    <location>
        <begin position="287"/>
        <end position="308"/>
    </location>
</feature>
<dbReference type="Proteomes" id="UP001189429">
    <property type="component" value="Unassembled WGS sequence"/>
</dbReference>
<name>A0ABN9RAI8_9DINO</name>
<evidence type="ECO:0000256" key="2">
    <source>
        <dbReference type="SAM" id="MobiDB-lite"/>
    </source>
</evidence>
<dbReference type="EMBL" id="CAUYUJ010005637">
    <property type="protein sequence ID" value="CAK0814428.1"/>
    <property type="molecule type" value="Genomic_DNA"/>
</dbReference>
<reference evidence="3" key="1">
    <citation type="submission" date="2023-10" db="EMBL/GenBank/DDBJ databases">
        <authorList>
            <person name="Chen Y."/>
            <person name="Shah S."/>
            <person name="Dougan E. K."/>
            <person name="Thang M."/>
            <person name="Chan C."/>
        </authorList>
    </citation>
    <scope>NUCLEOTIDE SEQUENCE [LARGE SCALE GENOMIC DNA]</scope>
</reference>
<protein>
    <submittedName>
        <fullName evidence="3">Uncharacterized protein</fullName>
    </submittedName>
</protein>
<keyword evidence="4" id="KW-1185">Reference proteome</keyword>
<gene>
    <name evidence="3" type="ORF">PCOR1329_LOCUS18030</name>
</gene>
<proteinExistence type="predicted"/>